<feature type="domain" description="Peptidase M1 leukotriene A4 hydrolase/aminopeptidase C-terminal" evidence="18">
    <location>
        <begin position="477"/>
        <end position="629"/>
    </location>
</feature>
<comment type="function">
    <text evidence="2">Aminopeptidase that preferentially cleaves di- and tripeptides. Also has low epoxide hydrolase activity (in vitro). Can hydrolyze the epoxide leukotriene LTA(4) but it forms preferentially 5,6-dihydroxy-7,9,11,14-eicosatetraenoic acid rather than the cytokine leukotriene B(4) as the product compared to the homologous mammalian enzyme (in vitro).</text>
</comment>
<dbReference type="GO" id="GO:0004301">
    <property type="term" value="F:epoxide hydrolase activity"/>
    <property type="evidence" value="ECO:0007669"/>
    <property type="project" value="UniProtKB-EC"/>
</dbReference>
<dbReference type="SUPFAM" id="SSF63737">
    <property type="entry name" value="Leukotriene A4 hydrolase N-terminal domain"/>
    <property type="match status" value="1"/>
</dbReference>
<dbReference type="Pfam" id="PF01433">
    <property type="entry name" value="Peptidase_M1"/>
    <property type="match status" value="1"/>
</dbReference>
<dbReference type="Pfam" id="PF09127">
    <property type="entry name" value="Leuk-A4-hydro_C"/>
    <property type="match status" value="1"/>
</dbReference>
<evidence type="ECO:0000313" key="19">
    <source>
        <dbReference type="EMBL" id="KAK3270652.1"/>
    </source>
</evidence>
<evidence type="ECO:0000256" key="14">
    <source>
        <dbReference type="ARBA" id="ARBA00071930"/>
    </source>
</evidence>
<dbReference type="FunFam" id="1.25.40.320:FF:000001">
    <property type="entry name" value="Leukotriene A(4) hydrolase"/>
    <property type="match status" value="1"/>
</dbReference>
<evidence type="ECO:0000256" key="17">
    <source>
        <dbReference type="PIRSR" id="PIRSR634015-3"/>
    </source>
</evidence>
<dbReference type="EC" id="3.3.2.10" evidence="5"/>
<feature type="active site" description="Proton donor" evidence="15">
    <location>
        <position position="398"/>
    </location>
</feature>
<dbReference type="Pfam" id="PF17900">
    <property type="entry name" value="Peptidase_M1_N"/>
    <property type="match status" value="1"/>
</dbReference>
<sequence length="634" mass="70120">MPGTSTNDPCSQANPEEALVTNVDIEFFIDFEAKVISSFTALTVKVLSEETANLVLDTRDLDVHACVLVSGSSEEKLEYAVGEKHEALGSSLTISLPGVHKGDEIIVGVHSTTSPSCTAVQFLEPQQTAGGTHPYLFSQCQAIHARSLIPCQDTPGAKMTYAATVWVPSDLTALMSAVPSDTDVRGTQSLRFKERATGTHKAFHFLQKISIPPYLLALAAGLLEARDIGPRSRVWSEPTMVESGAYEFADTEKFLSTGEAIAGEYVWGRYDILLLPPSFPYGGMENPCLTFVTPTLLAGDRSQANVVAHEIAHSWCGNLVTNNTWEHFWLNEGFTVFLERKILGRLHGDPMFHFHALGGLKALADSVKDFGATHPFTALVPELTGGQDPDDAFSSVPYEKGFNFLYYLQTTVGGAEKFEPFFREHIQRYANSTVDSLQFKAFFIEYFKGTKGIEAIDWDAWLYGPGMPPVENQFDGSLMQQADALASTWHLGDVMGIGGGNFEGCSAQDIEGWEGEQVVAFLEKLLELRSMTALHPTTVRRMDDLYKFSASRNSEIRHAWFRLNIKAGCEEVIPHVTKFLVEQGRMKYIRPLYRALFNSQMGRKTALDTFTKHQGIYHPIAQKMVAQDLGLISK</sequence>
<dbReference type="InterPro" id="IPR001930">
    <property type="entry name" value="Peptidase_M1"/>
</dbReference>
<dbReference type="InterPro" id="IPR049980">
    <property type="entry name" value="LTA4H_cat"/>
</dbReference>
<dbReference type="GO" id="GO:0070006">
    <property type="term" value="F:metalloaminopeptidase activity"/>
    <property type="evidence" value="ECO:0007669"/>
    <property type="project" value="UniProtKB-ARBA"/>
</dbReference>
<dbReference type="AlphaFoldDB" id="A0AAE0G307"/>
<evidence type="ECO:0000256" key="13">
    <source>
        <dbReference type="ARBA" id="ARBA00031416"/>
    </source>
</evidence>
<keyword evidence="7" id="KW-0645">Protease</keyword>
<evidence type="ECO:0000256" key="1">
    <source>
        <dbReference type="ARBA" id="ARBA00001268"/>
    </source>
</evidence>
<evidence type="ECO:0000313" key="20">
    <source>
        <dbReference type="Proteomes" id="UP001190700"/>
    </source>
</evidence>
<evidence type="ECO:0000256" key="5">
    <source>
        <dbReference type="ARBA" id="ARBA00013006"/>
    </source>
</evidence>
<evidence type="ECO:0000256" key="2">
    <source>
        <dbReference type="ARBA" id="ARBA00002142"/>
    </source>
</evidence>
<evidence type="ECO:0000259" key="18">
    <source>
        <dbReference type="SMART" id="SM01263"/>
    </source>
</evidence>
<keyword evidence="6" id="KW-0963">Cytoplasm</keyword>
<dbReference type="PANTHER" id="PTHR45726">
    <property type="entry name" value="LEUKOTRIENE A-4 HYDROLASE"/>
    <property type="match status" value="1"/>
</dbReference>
<name>A0AAE0G307_9CHLO</name>
<feature type="binding site" evidence="17">
    <location>
        <position position="313"/>
    </location>
    <ligand>
        <name>Zn(2+)</name>
        <dbReference type="ChEBI" id="CHEBI:29105"/>
        <note>catalytic</note>
    </ligand>
</feature>
<dbReference type="Proteomes" id="UP001190700">
    <property type="component" value="Unassembled WGS sequence"/>
</dbReference>
<keyword evidence="20" id="KW-1185">Reference proteome</keyword>
<evidence type="ECO:0000256" key="9">
    <source>
        <dbReference type="ARBA" id="ARBA00022801"/>
    </source>
</evidence>
<evidence type="ECO:0000256" key="4">
    <source>
        <dbReference type="ARBA" id="ARBA00010136"/>
    </source>
</evidence>
<feature type="binding site" evidence="17">
    <location>
        <position position="309"/>
    </location>
    <ligand>
        <name>Zn(2+)</name>
        <dbReference type="ChEBI" id="CHEBI:29105"/>
        <note>catalytic</note>
    </ligand>
</feature>
<dbReference type="InterPro" id="IPR034015">
    <property type="entry name" value="M1_LTA4H"/>
</dbReference>
<dbReference type="PANTHER" id="PTHR45726:SF3">
    <property type="entry name" value="LEUKOTRIENE A-4 HYDROLASE"/>
    <property type="match status" value="1"/>
</dbReference>
<dbReference type="EMBL" id="LGRX02010270">
    <property type="protein sequence ID" value="KAK3270652.1"/>
    <property type="molecule type" value="Genomic_DNA"/>
</dbReference>
<dbReference type="PRINTS" id="PR00756">
    <property type="entry name" value="ALADIPTASE"/>
</dbReference>
<comment type="caution">
    <text evidence="19">The sequence shown here is derived from an EMBL/GenBank/DDBJ whole genome shotgun (WGS) entry which is preliminary data.</text>
</comment>
<evidence type="ECO:0000256" key="7">
    <source>
        <dbReference type="ARBA" id="ARBA00022670"/>
    </source>
</evidence>
<evidence type="ECO:0000256" key="15">
    <source>
        <dbReference type="PIRSR" id="PIRSR634015-1"/>
    </source>
</evidence>
<reference evidence="19 20" key="1">
    <citation type="journal article" date="2015" name="Genome Biol. Evol.">
        <title>Comparative Genomics of a Bacterivorous Green Alga Reveals Evolutionary Causalities and Consequences of Phago-Mixotrophic Mode of Nutrition.</title>
        <authorList>
            <person name="Burns J.A."/>
            <person name="Paasch A."/>
            <person name="Narechania A."/>
            <person name="Kim E."/>
        </authorList>
    </citation>
    <scope>NUCLEOTIDE SEQUENCE [LARGE SCALE GENOMIC DNA]</scope>
    <source>
        <strain evidence="19 20">PLY_AMNH</strain>
    </source>
</reference>
<evidence type="ECO:0000256" key="8">
    <source>
        <dbReference type="ARBA" id="ARBA00022723"/>
    </source>
</evidence>
<feature type="binding site" evidence="16">
    <location>
        <begin position="585"/>
        <end position="587"/>
    </location>
    <ligand>
        <name>a peptide</name>
        <dbReference type="ChEBI" id="CHEBI:60466"/>
    </ligand>
</feature>
<dbReference type="InterPro" id="IPR027268">
    <property type="entry name" value="Peptidase_M4/M1_CTD_sf"/>
</dbReference>
<dbReference type="SUPFAM" id="SSF55486">
    <property type="entry name" value="Metalloproteases ('zincins'), catalytic domain"/>
    <property type="match status" value="1"/>
</dbReference>
<dbReference type="InterPro" id="IPR042097">
    <property type="entry name" value="Aminopeptidase_N-like_N_sf"/>
</dbReference>
<dbReference type="SUPFAM" id="SSF48371">
    <property type="entry name" value="ARM repeat"/>
    <property type="match status" value="1"/>
</dbReference>
<dbReference type="SMART" id="SM01263">
    <property type="entry name" value="Leuk-A4-hydro_C"/>
    <property type="match status" value="1"/>
</dbReference>
<organism evidence="19 20">
    <name type="scientific">Cymbomonas tetramitiformis</name>
    <dbReference type="NCBI Taxonomy" id="36881"/>
    <lineage>
        <taxon>Eukaryota</taxon>
        <taxon>Viridiplantae</taxon>
        <taxon>Chlorophyta</taxon>
        <taxon>Pyramimonadophyceae</taxon>
        <taxon>Pyramimonadales</taxon>
        <taxon>Pyramimonadaceae</taxon>
        <taxon>Cymbomonas</taxon>
    </lineage>
</organism>
<protein>
    <recommendedName>
        <fullName evidence="14">Leucine aminopeptidase</fullName>
        <ecNumber evidence="5">3.3.2.10</ecNumber>
    </recommendedName>
    <alternativeName>
        <fullName evidence="12">Epoxide hydrolase</fullName>
    </alternativeName>
    <alternativeName>
        <fullName evidence="13">Leukotriene A-4 hydrolase homolog</fullName>
    </alternativeName>
</protein>
<keyword evidence="11" id="KW-0482">Metalloprotease</keyword>
<dbReference type="GO" id="GO:0005829">
    <property type="term" value="C:cytosol"/>
    <property type="evidence" value="ECO:0007669"/>
    <property type="project" value="TreeGrafter"/>
</dbReference>
<keyword evidence="8 17" id="KW-0479">Metal-binding</keyword>
<feature type="active site" description="Proton acceptor" evidence="15">
    <location>
        <position position="310"/>
    </location>
</feature>
<dbReference type="InterPro" id="IPR038502">
    <property type="entry name" value="M1_LTA-4_hydro/amino_C_sf"/>
</dbReference>
<evidence type="ECO:0000256" key="11">
    <source>
        <dbReference type="ARBA" id="ARBA00023049"/>
    </source>
</evidence>
<gene>
    <name evidence="19" type="ORF">CYMTET_20962</name>
</gene>
<evidence type="ECO:0000256" key="16">
    <source>
        <dbReference type="PIRSR" id="PIRSR634015-2"/>
    </source>
</evidence>
<evidence type="ECO:0000256" key="3">
    <source>
        <dbReference type="ARBA" id="ARBA00004496"/>
    </source>
</evidence>
<comment type="catalytic activity">
    <reaction evidence="1">
        <text>an epoxide + H2O = an ethanediol</text>
        <dbReference type="Rhea" id="RHEA:19037"/>
        <dbReference type="ChEBI" id="CHEBI:15377"/>
        <dbReference type="ChEBI" id="CHEBI:32955"/>
        <dbReference type="ChEBI" id="CHEBI:140594"/>
        <dbReference type="EC" id="3.3.2.10"/>
    </reaction>
</comment>
<dbReference type="GO" id="GO:0008270">
    <property type="term" value="F:zinc ion binding"/>
    <property type="evidence" value="ECO:0007669"/>
    <property type="project" value="InterPro"/>
</dbReference>
<feature type="binding site" evidence="16">
    <location>
        <begin position="139"/>
        <end position="141"/>
    </location>
    <ligand>
        <name>a peptide</name>
        <dbReference type="ChEBI" id="CHEBI:60466"/>
    </ligand>
</feature>
<evidence type="ECO:0000256" key="10">
    <source>
        <dbReference type="ARBA" id="ARBA00022833"/>
    </source>
</evidence>
<dbReference type="GO" id="GO:0006508">
    <property type="term" value="P:proteolysis"/>
    <property type="evidence" value="ECO:0007669"/>
    <property type="project" value="UniProtKB-KW"/>
</dbReference>
<comment type="subcellular location">
    <subcellularLocation>
        <location evidence="3">Cytoplasm</location>
    </subcellularLocation>
</comment>
<comment type="similarity">
    <text evidence="4">Belongs to the peptidase M1 family.</text>
</comment>
<evidence type="ECO:0000256" key="12">
    <source>
        <dbReference type="ARBA" id="ARBA00030177"/>
    </source>
</evidence>
<feature type="binding site" evidence="17">
    <location>
        <position position="332"/>
    </location>
    <ligand>
        <name>Zn(2+)</name>
        <dbReference type="ChEBI" id="CHEBI:29105"/>
        <note>catalytic</note>
    </ligand>
</feature>
<evidence type="ECO:0000256" key="6">
    <source>
        <dbReference type="ARBA" id="ARBA00022490"/>
    </source>
</evidence>
<keyword evidence="10 17" id="KW-0862">Zinc</keyword>
<dbReference type="Gene3D" id="2.60.40.1730">
    <property type="entry name" value="tricorn interacting facor f3 domain"/>
    <property type="match status" value="1"/>
</dbReference>
<dbReference type="Gene3D" id="1.25.40.320">
    <property type="entry name" value="Peptidase M1, leukotriene A4 hydrolase/aminopeptidase C-terminal domain"/>
    <property type="match status" value="1"/>
</dbReference>
<feature type="binding site" evidence="16">
    <location>
        <begin position="280"/>
        <end position="285"/>
    </location>
    <ligand>
        <name>a peptide</name>
        <dbReference type="ChEBI" id="CHEBI:60466"/>
    </ligand>
</feature>
<comment type="cofactor">
    <cofactor evidence="17">
        <name>Zn(2+)</name>
        <dbReference type="ChEBI" id="CHEBI:29105"/>
    </cofactor>
    <text evidence="17">Binds 1 zinc ion per subunit.</text>
</comment>
<dbReference type="InterPro" id="IPR014782">
    <property type="entry name" value="Peptidase_M1_dom"/>
</dbReference>
<dbReference type="CDD" id="cd09599">
    <property type="entry name" value="M1_LTA4H"/>
    <property type="match status" value="1"/>
</dbReference>
<dbReference type="FunFam" id="1.10.390.10:FF:000003">
    <property type="entry name" value="Leukotriene A(4) hydrolase"/>
    <property type="match status" value="1"/>
</dbReference>
<dbReference type="InterPro" id="IPR015211">
    <property type="entry name" value="Peptidase_M1_C"/>
</dbReference>
<dbReference type="FunFam" id="3.30.2010.30:FF:000001">
    <property type="entry name" value="Leukotriene A(4) hydrolase"/>
    <property type="match status" value="1"/>
</dbReference>
<dbReference type="InterPro" id="IPR045357">
    <property type="entry name" value="Aminopeptidase_N-like_N"/>
</dbReference>
<proteinExistence type="inferred from homology"/>
<dbReference type="Gene3D" id="1.10.390.10">
    <property type="entry name" value="Neutral Protease Domain 2"/>
    <property type="match status" value="1"/>
</dbReference>
<dbReference type="InterPro" id="IPR016024">
    <property type="entry name" value="ARM-type_fold"/>
</dbReference>
<dbReference type="Gene3D" id="3.30.2010.30">
    <property type="match status" value="1"/>
</dbReference>
<keyword evidence="9 19" id="KW-0378">Hydrolase</keyword>
<accession>A0AAE0G307</accession>
<dbReference type="FunFam" id="2.60.40.1730:FF:000004">
    <property type="entry name" value="Leukotriene A(4) hydrolase"/>
    <property type="match status" value="1"/>
</dbReference>